<keyword evidence="1" id="KW-0812">Transmembrane</keyword>
<evidence type="ECO:0000313" key="3">
    <source>
        <dbReference type="Proteomes" id="UP001500782"/>
    </source>
</evidence>
<comment type="caution">
    <text evidence="2">The sequence shown here is derived from an EMBL/GenBank/DDBJ whole genome shotgun (WGS) entry which is preliminary data.</text>
</comment>
<accession>A0ABN0VPE3</accession>
<dbReference type="EMBL" id="BAAADJ010000001">
    <property type="protein sequence ID" value="GAA0313926.1"/>
    <property type="molecule type" value="Genomic_DNA"/>
</dbReference>
<feature type="transmembrane region" description="Helical" evidence="1">
    <location>
        <begin position="6"/>
        <end position="24"/>
    </location>
</feature>
<keyword evidence="1" id="KW-0472">Membrane</keyword>
<protein>
    <submittedName>
        <fullName evidence="2">Uncharacterized protein</fullName>
    </submittedName>
</protein>
<gene>
    <name evidence="2" type="ORF">GCM10008967_00540</name>
</gene>
<keyword evidence="3" id="KW-1185">Reference proteome</keyword>
<dbReference type="Proteomes" id="UP001500782">
    <property type="component" value="Unassembled WGS sequence"/>
</dbReference>
<name>A0ABN0VPE3_9BACI</name>
<proteinExistence type="predicted"/>
<organism evidence="2 3">
    <name type="scientific">Bacillus carboniphilus</name>
    <dbReference type="NCBI Taxonomy" id="86663"/>
    <lineage>
        <taxon>Bacteria</taxon>
        <taxon>Bacillati</taxon>
        <taxon>Bacillota</taxon>
        <taxon>Bacilli</taxon>
        <taxon>Bacillales</taxon>
        <taxon>Bacillaceae</taxon>
        <taxon>Bacillus</taxon>
    </lineage>
</organism>
<sequence>MTQLDMLVYIYAGVGDFFIWGGALKFSTAPPKRGGWLEQDGWLFIKGKVAH</sequence>
<evidence type="ECO:0000313" key="2">
    <source>
        <dbReference type="EMBL" id="GAA0313926.1"/>
    </source>
</evidence>
<reference evidence="2 3" key="1">
    <citation type="journal article" date="2019" name="Int. J. Syst. Evol. Microbiol.">
        <title>The Global Catalogue of Microorganisms (GCM) 10K type strain sequencing project: providing services to taxonomists for standard genome sequencing and annotation.</title>
        <authorList>
            <consortium name="The Broad Institute Genomics Platform"/>
            <consortium name="The Broad Institute Genome Sequencing Center for Infectious Disease"/>
            <person name="Wu L."/>
            <person name="Ma J."/>
        </authorList>
    </citation>
    <scope>NUCLEOTIDE SEQUENCE [LARGE SCALE GENOMIC DNA]</scope>
    <source>
        <strain evidence="2 3">JCM 9731</strain>
    </source>
</reference>
<keyword evidence="1" id="KW-1133">Transmembrane helix</keyword>
<evidence type="ECO:0000256" key="1">
    <source>
        <dbReference type="SAM" id="Phobius"/>
    </source>
</evidence>